<evidence type="ECO:0000313" key="5">
    <source>
        <dbReference type="Proteomes" id="UP000321272"/>
    </source>
</evidence>
<keyword evidence="5" id="KW-1185">Reference proteome</keyword>
<dbReference type="InterPro" id="IPR020904">
    <property type="entry name" value="Sc_DH/Rdtase_CS"/>
</dbReference>
<dbReference type="Proteomes" id="UP000321272">
    <property type="component" value="Chromosome"/>
</dbReference>
<evidence type="ECO:0000256" key="2">
    <source>
        <dbReference type="ARBA" id="ARBA00023002"/>
    </source>
</evidence>
<dbReference type="AlphaFoldDB" id="A0A5B8SQ03"/>
<dbReference type="PRINTS" id="PR00081">
    <property type="entry name" value="GDHRDH"/>
</dbReference>
<protein>
    <submittedName>
        <fullName evidence="4">Glucose 1-dehydrogenase</fullName>
        <ecNumber evidence="4">1.1.1.47</ecNumber>
    </submittedName>
</protein>
<dbReference type="InterPro" id="IPR057326">
    <property type="entry name" value="KR_dom"/>
</dbReference>
<dbReference type="PANTHER" id="PTHR43639:SF1">
    <property type="entry name" value="SHORT-CHAIN DEHYDROGENASE_REDUCTASE FAMILY PROTEIN"/>
    <property type="match status" value="1"/>
</dbReference>
<dbReference type="InterPro" id="IPR036291">
    <property type="entry name" value="NAD(P)-bd_dom_sf"/>
</dbReference>
<dbReference type="FunFam" id="3.40.50.720:FF:000084">
    <property type="entry name" value="Short-chain dehydrogenase reductase"/>
    <property type="match status" value="1"/>
</dbReference>
<dbReference type="SUPFAM" id="SSF51735">
    <property type="entry name" value="NAD(P)-binding Rossmann-fold domains"/>
    <property type="match status" value="1"/>
</dbReference>
<reference evidence="4 5" key="1">
    <citation type="submission" date="2019-06" db="EMBL/GenBank/DDBJ databases">
        <title>Genome analyses of bacteria isolated from kimchi.</title>
        <authorList>
            <person name="Lee S."/>
            <person name="Ahn S."/>
            <person name="Roh S."/>
        </authorList>
    </citation>
    <scope>NUCLEOTIDE SEQUENCE [LARGE SCALE GENOMIC DNA]</scope>
    <source>
        <strain evidence="4 5">CBA4606</strain>
    </source>
</reference>
<dbReference type="KEGG" id="paur:FGL86_03760"/>
<dbReference type="EC" id="1.1.1.47" evidence="4"/>
<comment type="similarity">
    <text evidence="1">Belongs to the short-chain dehydrogenases/reductases (SDR) family.</text>
</comment>
<dbReference type="PROSITE" id="PS00061">
    <property type="entry name" value="ADH_SHORT"/>
    <property type="match status" value="1"/>
</dbReference>
<dbReference type="GO" id="GO:0047936">
    <property type="term" value="F:glucose 1-dehydrogenase [NAD(P)+] activity"/>
    <property type="evidence" value="ECO:0007669"/>
    <property type="project" value="UniProtKB-EC"/>
</dbReference>
<evidence type="ECO:0000259" key="3">
    <source>
        <dbReference type="SMART" id="SM00822"/>
    </source>
</evidence>
<dbReference type="NCBIfam" id="NF005559">
    <property type="entry name" value="PRK07231.1"/>
    <property type="match status" value="1"/>
</dbReference>
<gene>
    <name evidence="4" type="ORF">FGL86_03760</name>
</gene>
<dbReference type="InterPro" id="IPR002347">
    <property type="entry name" value="SDR_fam"/>
</dbReference>
<dbReference type="EMBL" id="CP042382">
    <property type="protein sequence ID" value="QEA38274.1"/>
    <property type="molecule type" value="Genomic_DNA"/>
</dbReference>
<dbReference type="Gene3D" id="3.40.50.720">
    <property type="entry name" value="NAD(P)-binding Rossmann-like Domain"/>
    <property type="match status" value="1"/>
</dbReference>
<dbReference type="OrthoDB" id="9814396at2"/>
<sequence>MKTNDLLSLKDKVAIVTGGGNGIGRGSSLMLAAHGATVVVADLNTENARRVVEEIENQGGSALAVSCNVTKDEDLVALVDKTVETFGGIHVLVNNAGGGGAGRESPLDIDVEQFAGVFQLNVFSIWRLCQLCAPHMKKAGYGSIVNMSSMSSINKSPAISAYASSKAAVNHMTANLAHDYGPEIRINAVGPGAVRTDALASVLTPEREKEMLKHTPLERLGEVEDIAGAVLYFAAPISKWVSGQVLFVNGGGVQTLD</sequence>
<organism evidence="4 5">
    <name type="scientific">Pistricoccus aurantiacus</name>
    <dbReference type="NCBI Taxonomy" id="1883414"/>
    <lineage>
        <taxon>Bacteria</taxon>
        <taxon>Pseudomonadati</taxon>
        <taxon>Pseudomonadota</taxon>
        <taxon>Gammaproteobacteria</taxon>
        <taxon>Oceanospirillales</taxon>
        <taxon>Halomonadaceae</taxon>
        <taxon>Pistricoccus</taxon>
    </lineage>
</organism>
<evidence type="ECO:0000313" key="4">
    <source>
        <dbReference type="EMBL" id="QEA38274.1"/>
    </source>
</evidence>
<feature type="domain" description="Ketoreductase" evidence="3">
    <location>
        <begin position="12"/>
        <end position="192"/>
    </location>
</feature>
<evidence type="ECO:0000256" key="1">
    <source>
        <dbReference type="ARBA" id="ARBA00006484"/>
    </source>
</evidence>
<keyword evidence="2 4" id="KW-0560">Oxidoreductase</keyword>
<dbReference type="RefSeq" id="WP_147183342.1">
    <property type="nucleotide sequence ID" value="NZ_CP042382.1"/>
</dbReference>
<accession>A0A5B8SQ03</accession>
<dbReference type="PANTHER" id="PTHR43639">
    <property type="entry name" value="OXIDOREDUCTASE, SHORT-CHAIN DEHYDROGENASE/REDUCTASE FAMILY (AFU_ORTHOLOGUE AFUA_5G02870)"/>
    <property type="match status" value="1"/>
</dbReference>
<dbReference type="SMART" id="SM00822">
    <property type="entry name" value="PKS_KR"/>
    <property type="match status" value="1"/>
</dbReference>
<proteinExistence type="inferred from homology"/>
<dbReference type="Pfam" id="PF13561">
    <property type="entry name" value="adh_short_C2"/>
    <property type="match status" value="1"/>
</dbReference>
<dbReference type="PRINTS" id="PR00080">
    <property type="entry name" value="SDRFAMILY"/>
</dbReference>
<name>A0A5B8SQ03_9GAMM</name>